<evidence type="ECO:0000256" key="7">
    <source>
        <dbReference type="ARBA" id="ARBA00022989"/>
    </source>
</evidence>
<evidence type="ECO:0000256" key="8">
    <source>
        <dbReference type="ARBA" id="ARBA00023136"/>
    </source>
</evidence>
<feature type="transmembrane region" description="Helical" evidence="10">
    <location>
        <begin position="102"/>
        <end position="123"/>
    </location>
</feature>
<dbReference type="InterPro" id="IPR025966">
    <property type="entry name" value="OppC_N"/>
</dbReference>
<comment type="subcellular location">
    <subcellularLocation>
        <location evidence="1 10">Cell membrane</location>
        <topology evidence="1 10">Multi-pass membrane protein</topology>
    </subcellularLocation>
</comment>
<evidence type="ECO:0000256" key="9">
    <source>
        <dbReference type="ARBA" id="ARBA00024202"/>
    </source>
</evidence>
<dbReference type="InterPro" id="IPR050366">
    <property type="entry name" value="BP-dependent_transpt_permease"/>
</dbReference>
<dbReference type="Proteomes" id="UP000642910">
    <property type="component" value="Unassembled WGS sequence"/>
</dbReference>
<gene>
    <name evidence="12" type="ORF">IW967_08960</name>
</gene>
<evidence type="ECO:0000256" key="1">
    <source>
        <dbReference type="ARBA" id="ARBA00004651"/>
    </source>
</evidence>
<feature type="transmembrane region" description="Helical" evidence="10">
    <location>
        <begin position="34"/>
        <end position="57"/>
    </location>
</feature>
<dbReference type="PANTHER" id="PTHR43386">
    <property type="entry name" value="OLIGOPEPTIDE TRANSPORT SYSTEM PERMEASE PROTEIN APPC"/>
    <property type="match status" value="1"/>
</dbReference>
<dbReference type="PANTHER" id="PTHR43386:SF24">
    <property type="entry name" value="OLIGOPEPTIDE TRANSPORT SYSTEM PERMEASE PROTEIN AMID"/>
    <property type="match status" value="1"/>
</dbReference>
<feature type="transmembrane region" description="Helical" evidence="10">
    <location>
        <begin position="265"/>
        <end position="285"/>
    </location>
</feature>
<evidence type="ECO:0000256" key="6">
    <source>
        <dbReference type="ARBA" id="ARBA00022927"/>
    </source>
</evidence>
<dbReference type="InterPro" id="IPR035906">
    <property type="entry name" value="MetI-like_sf"/>
</dbReference>
<keyword evidence="6" id="KW-0653">Protein transport</keyword>
<comment type="similarity">
    <text evidence="9">Belongs to the binding-protein-dependent transport system permease family. OppBC subfamily.</text>
</comment>
<feature type="transmembrane region" description="Helical" evidence="10">
    <location>
        <begin position="159"/>
        <end position="177"/>
    </location>
</feature>
<dbReference type="InterPro" id="IPR000515">
    <property type="entry name" value="MetI-like"/>
</dbReference>
<keyword evidence="5" id="KW-0571">Peptide transport</keyword>
<evidence type="ECO:0000259" key="11">
    <source>
        <dbReference type="PROSITE" id="PS50928"/>
    </source>
</evidence>
<evidence type="ECO:0000256" key="5">
    <source>
        <dbReference type="ARBA" id="ARBA00022856"/>
    </source>
</evidence>
<evidence type="ECO:0000313" key="13">
    <source>
        <dbReference type="Proteomes" id="UP000642910"/>
    </source>
</evidence>
<comment type="caution">
    <text evidence="12">The sequence shown here is derived from an EMBL/GenBank/DDBJ whole genome shotgun (WGS) entry which is preliminary data.</text>
</comment>
<dbReference type="SUPFAM" id="SSF161098">
    <property type="entry name" value="MetI-like"/>
    <property type="match status" value="1"/>
</dbReference>
<dbReference type="EMBL" id="JADPKZ010000040">
    <property type="protein sequence ID" value="MBF8377995.1"/>
    <property type="molecule type" value="Genomic_DNA"/>
</dbReference>
<evidence type="ECO:0000256" key="2">
    <source>
        <dbReference type="ARBA" id="ARBA00022448"/>
    </source>
</evidence>
<keyword evidence="7 10" id="KW-1133">Transmembrane helix</keyword>
<dbReference type="Pfam" id="PF12911">
    <property type="entry name" value="OppC_N"/>
    <property type="match status" value="1"/>
</dbReference>
<keyword evidence="8 10" id="KW-0472">Membrane</keyword>
<keyword evidence="4 10" id="KW-0812">Transmembrane</keyword>
<keyword evidence="3" id="KW-1003">Cell membrane</keyword>
<keyword evidence="2 10" id="KW-0813">Transport</keyword>
<dbReference type="RefSeq" id="WP_195867729.1">
    <property type="nucleotide sequence ID" value="NZ_JADPKZ010000040.1"/>
</dbReference>
<evidence type="ECO:0000256" key="10">
    <source>
        <dbReference type="RuleBase" id="RU363032"/>
    </source>
</evidence>
<dbReference type="CDD" id="cd06261">
    <property type="entry name" value="TM_PBP2"/>
    <property type="match status" value="1"/>
</dbReference>
<evidence type="ECO:0000313" key="12">
    <source>
        <dbReference type="EMBL" id="MBF8377995.1"/>
    </source>
</evidence>
<feature type="transmembrane region" description="Helical" evidence="10">
    <location>
        <begin position="208"/>
        <end position="227"/>
    </location>
</feature>
<dbReference type="PROSITE" id="PS50928">
    <property type="entry name" value="ABC_TM1"/>
    <property type="match status" value="1"/>
</dbReference>
<evidence type="ECO:0000256" key="3">
    <source>
        <dbReference type="ARBA" id="ARBA00022475"/>
    </source>
</evidence>
<name>A0ABS0F3V2_9BACL</name>
<keyword evidence="13" id="KW-1185">Reference proteome</keyword>
<feature type="transmembrane region" description="Helical" evidence="10">
    <location>
        <begin position="135"/>
        <end position="153"/>
    </location>
</feature>
<dbReference type="Gene3D" id="1.10.3720.10">
    <property type="entry name" value="MetI-like"/>
    <property type="match status" value="1"/>
</dbReference>
<feature type="domain" description="ABC transmembrane type-1" evidence="11">
    <location>
        <begin position="96"/>
        <end position="285"/>
    </location>
</feature>
<sequence>MIVAIAVTQPQAPARQARRNSPMYRAWQRYRKNWFAVAGLIWVIIFFIIGIIGPWIAPYSYTYADFLHMHSGPSWQHWFGTDTVGYDVFSQILYSIRYALEIALGATCVSFLIGVILGLWAGLAGGIIDVIVMRAVDFMFALPSFFFALILMVLLGKGIFPMILAIGVPGWAGYARLIRSLVLAMRNGEMVEAARALGASQWHIARRYMFPNVVGSMVVSLAFGIPYDLTAQAGLSIVGMGLNPPMPSFGNMLAQAGANILGFPWLLYFPAGVFAITLLSFLFVADGLQEAFNPKGGV</sequence>
<reference evidence="12 13" key="1">
    <citation type="submission" date="2020-11" db="EMBL/GenBank/DDBJ databases">
        <title>Genomic insight of Alicyclobacillus mali FL 18 reveals a new arsenic-resistant strain, with potential in environmental biotechnology.</title>
        <authorList>
            <person name="Fiorentino G."/>
            <person name="Gallo G."/>
            <person name="Aulitto M."/>
        </authorList>
    </citation>
    <scope>NUCLEOTIDE SEQUENCE [LARGE SCALE GENOMIC DNA]</scope>
    <source>
        <strain evidence="12 13">FL 18</strain>
    </source>
</reference>
<proteinExistence type="inferred from homology"/>
<organism evidence="12 13">
    <name type="scientific">Alicyclobacillus mali</name>
    <name type="common">ex Roth et al. 2021</name>
    <dbReference type="NCBI Taxonomy" id="1123961"/>
    <lineage>
        <taxon>Bacteria</taxon>
        <taxon>Bacillati</taxon>
        <taxon>Bacillota</taxon>
        <taxon>Bacilli</taxon>
        <taxon>Bacillales</taxon>
        <taxon>Alicyclobacillaceae</taxon>
        <taxon>Alicyclobacillus</taxon>
    </lineage>
</organism>
<accession>A0ABS0F3V2</accession>
<evidence type="ECO:0000256" key="4">
    <source>
        <dbReference type="ARBA" id="ARBA00022692"/>
    </source>
</evidence>
<protein>
    <submittedName>
        <fullName evidence="12">ABC transporter permease</fullName>
    </submittedName>
</protein>
<dbReference type="Pfam" id="PF00528">
    <property type="entry name" value="BPD_transp_1"/>
    <property type="match status" value="1"/>
</dbReference>